<dbReference type="KEGG" id="vg:80543532"/>
<dbReference type="Proteomes" id="UP001162098">
    <property type="component" value="Segment"/>
</dbReference>
<reference evidence="1 2" key="1">
    <citation type="submission" date="2020-09" db="EMBL/GenBank/DDBJ databases">
        <authorList>
            <person name="Zhang R."/>
            <person name="Garcia K."/>
            <person name="Ogata H."/>
        </authorList>
    </citation>
    <scope>NUCLEOTIDE SEQUENCE [LARGE SCALE GENOMIC DNA]</scope>
    <source>
        <strain evidence="2">stheno</strain>
    </source>
</reference>
<organism evidence="1 2">
    <name type="scientific">Medusavirus stheno T3</name>
    <dbReference type="NCBI Taxonomy" id="3069717"/>
    <lineage>
        <taxon>Viruses</taxon>
        <taxon>Varidnaviria</taxon>
        <taxon>Bamfordvirae</taxon>
        <taxon>Nucleocytoviricota</taxon>
        <taxon>Megaviricetes</taxon>
        <taxon>Mamonoviridae</taxon>
        <taxon>Medusavirus</taxon>
        <taxon>Medusavirus sthenus</taxon>
    </lineage>
</organism>
<accession>A0A7S7YEJ6</accession>
<proteinExistence type="predicted"/>
<keyword evidence="2" id="KW-1185">Reference proteome</keyword>
<sequence length="152" mass="16433">MGIYTDDDVYYGFQAPMASILPAGTTADDYEGRALGEAIAFRLCEMADADPALAAAFASEHRPRKILVEYDGGVRFVYEQSPIKHRAEDGKAVAIRPTPSDAQRANALAIATAMLIPAHRVGVWAISTVWTSHDPELYPYCSVAGVKRLSSS</sequence>
<evidence type="ECO:0000313" key="2">
    <source>
        <dbReference type="Proteomes" id="UP001162098"/>
    </source>
</evidence>
<protein>
    <submittedName>
        <fullName evidence="1">Uncharacterized protein</fullName>
    </submittedName>
</protein>
<dbReference type="EMBL" id="MW018138">
    <property type="protein sequence ID" value="QPB44336.1"/>
    <property type="molecule type" value="Genomic_DNA"/>
</dbReference>
<evidence type="ECO:0000313" key="1">
    <source>
        <dbReference type="EMBL" id="QPB44336.1"/>
    </source>
</evidence>
<name>A0A7S7YEJ6_9VIRU</name>